<dbReference type="RefSeq" id="WP_239140854.1">
    <property type="nucleotide sequence ID" value="NZ_BAAAGQ010000010.1"/>
</dbReference>
<evidence type="ECO:0000313" key="1">
    <source>
        <dbReference type="EMBL" id="GID47445.1"/>
    </source>
</evidence>
<accession>A0ABQ3WMM4</accession>
<proteinExistence type="predicted"/>
<evidence type="ECO:0008006" key="2">
    <source>
        <dbReference type="Google" id="ProtNLM"/>
    </source>
</evidence>
<dbReference type="Gene3D" id="2.40.128.290">
    <property type="entry name" value="Uncharacterised protein Atu4866, PF11512"/>
    <property type="match status" value="1"/>
</dbReference>
<dbReference type="InterPro" id="IPR038646">
    <property type="entry name" value="Atu4866-like_sf"/>
</dbReference>
<reference evidence="1" key="1">
    <citation type="submission" date="2021-01" db="EMBL/GenBank/DDBJ databases">
        <title>Whole genome shotgun sequence of Actinoplanes capillaceus NBRC 16408.</title>
        <authorList>
            <person name="Komaki H."/>
            <person name="Tamura T."/>
        </authorList>
    </citation>
    <scope>NUCLEOTIDE SEQUENCE [LARGE SCALE GENOMIC DNA]</scope>
    <source>
        <strain evidence="1">NBRC 16408</strain>
    </source>
</reference>
<organism evidence="1">
    <name type="scientific">Actinoplanes campanulatus</name>
    <dbReference type="NCBI Taxonomy" id="113559"/>
    <lineage>
        <taxon>Bacteria</taxon>
        <taxon>Bacillati</taxon>
        <taxon>Actinomycetota</taxon>
        <taxon>Actinomycetes</taxon>
        <taxon>Micromonosporales</taxon>
        <taxon>Micromonosporaceae</taxon>
        <taxon>Actinoplanes</taxon>
    </lineage>
</organism>
<comment type="caution">
    <text evidence="1">The sequence shown here is derived from an EMBL/GenBank/DDBJ whole genome shotgun (WGS) entry which is preliminary data.</text>
</comment>
<sequence>MPTVGADPDPTPPEPLIVTPVCDSRVDFTVLDATSLLAIALGGSPGPYSGSGGPRPPLAISDAVVGSWHSADGVVRLSLRTDGTYAGEVAGRRRPARGTYRIEGGSVLLRDDSGLQTAVAVQDGELEMAGHRLRPAG</sequence>
<dbReference type="Pfam" id="PF11512">
    <property type="entry name" value="Atu4866"/>
    <property type="match status" value="1"/>
</dbReference>
<name>A0ABQ3WMM4_9ACTN</name>
<dbReference type="EMBL" id="BOMF01000091">
    <property type="protein sequence ID" value="GID47445.1"/>
    <property type="molecule type" value="Genomic_DNA"/>
</dbReference>
<dbReference type="InterPro" id="IPR020955">
    <property type="entry name" value="Uncharacterised_Atu4866"/>
</dbReference>
<protein>
    <recommendedName>
        <fullName evidence="2">Protein Atu4866</fullName>
    </recommendedName>
</protein>
<gene>
    <name evidence="1" type="ORF">Aca07nite_47200</name>
</gene>